<name>A0A419R1L1_9SPHN</name>
<feature type="region of interest" description="Disordered" evidence="1">
    <location>
        <begin position="1"/>
        <end position="24"/>
    </location>
</feature>
<reference evidence="2 3" key="1">
    <citation type="submission" date="2018-09" db="EMBL/GenBank/DDBJ databases">
        <title>Altererythrobacter sp.Ery1 and Ery12, the genome sequencing of novel strains in genus Alterythrobacter.</title>
        <authorList>
            <person name="Cheng H."/>
            <person name="Wu Y.-H."/>
            <person name="Fang C."/>
            <person name="Xu X.-W."/>
        </authorList>
    </citation>
    <scope>NUCLEOTIDE SEQUENCE [LARGE SCALE GENOMIC DNA]</scope>
    <source>
        <strain evidence="2 3">Ery12</strain>
    </source>
</reference>
<dbReference type="EMBL" id="RAHJ01000018">
    <property type="protein sequence ID" value="RJX67821.1"/>
    <property type="molecule type" value="Genomic_DNA"/>
</dbReference>
<dbReference type="Gene3D" id="6.10.280.50">
    <property type="match status" value="1"/>
</dbReference>
<dbReference type="RefSeq" id="WP_102153773.1">
    <property type="nucleotide sequence ID" value="NZ_DATCMS010000004.1"/>
</dbReference>
<dbReference type="InterPro" id="IPR038444">
    <property type="entry name" value="DUF465_sf"/>
</dbReference>
<dbReference type="Pfam" id="PF04325">
    <property type="entry name" value="DUF465"/>
    <property type="match status" value="1"/>
</dbReference>
<evidence type="ECO:0000313" key="3">
    <source>
        <dbReference type="Proteomes" id="UP000284322"/>
    </source>
</evidence>
<dbReference type="Proteomes" id="UP000284322">
    <property type="component" value="Unassembled WGS sequence"/>
</dbReference>
<protein>
    <submittedName>
        <fullName evidence="2">DUF465 domain-containing protein</fullName>
    </submittedName>
</protein>
<evidence type="ECO:0000313" key="2">
    <source>
        <dbReference type="EMBL" id="RJX67821.1"/>
    </source>
</evidence>
<sequence length="52" mass="5958">MLSSSHADALHSKHAGLEARLREEMNRPAPNVEAIKRIKVQKLRIKEELNQI</sequence>
<comment type="caution">
    <text evidence="2">The sequence shown here is derived from an EMBL/GenBank/DDBJ whole genome shotgun (WGS) entry which is preliminary data.</text>
</comment>
<dbReference type="AlphaFoldDB" id="A0A419R1L1"/>
<evidence type="ECO:0000256" key="1">
    <source>
        <dbReference type="SAM" id="MobiDB-lite"/>
    </source>
</evidence>
<dbReference type="InterPro" id="IPR007420">
    <property type="entry name" value="DUF465"/>
</dbReference>
<feature type="compositionally biased region" description="Basic and acidic residues" evidence="1">
    <location>
        <begin position="8"/>
        <end position="24"/>
    </location>
</feature>
<accession>A0A419R1L1</accession>
<gene>
    <name evidence="2" type="ORF">D6858_07515</name>
</gene>
<organism evidence="2 3">
    <name type="scientific">Tsuneonella suprasediminis</name>
    <dbReference type="NCBI Taxonomy" id="2306996"/>
    <lineage>
        <taxon>Bacteria</taxon>
        <taxon>Pseudomonadati</taxon>
        <taxon>Pseudomonadota</taxon>
        <taxon>Alphaproteobacteria</taxon>
        <taxon>Sphingomonadales</taxon>
        <taxon>Erythrobacteraceae</taxon>
        <taxon>Tsuneonella</taxon>
    </lineage>
</organism>
<dbReference type="OrthoDB" id="7392037at2"/>
<proteinExistence type="predicted"/>
<keyword evidence="3" id="KW-1185">Reference proteome</keyword>